<sequence>MGRVSDTSMNKEARQVPFSPVKCSAVGWPELVVGILGFYAVGWAIYALFGVLATDPVLMGALQSWLAGLATLGAFGLALFLRVRRLAPFGFNRTTPKWLLLGALGGAAVFLLRGILLPPLVELFGLATDTQSDLAGGAQGGILALVATGIGIAIVGPLGEEMLFRGVIQTALVRYGAVISTLASAAVFALIHGSVSILTPIAFVVGVLTAELYRRSGSLWPAIVAHVVHNAPTVFLYALL</sequence>
<feature type="transmembrane region" description="Helical" evidence="1">
    <location>
        <begin position="136"/>
        <end position="159"/>
    </location>
</feature>
<dbReference type="InterPro" id="IPR003675">
    <property type="entry name" value="Rce1/LyrA-like_dom"/>
</dbReference>
<feature type="transmembrane region" description="Helical" evidence="1">
    <location>
        <begin position="95"/>
        <end position="116"/>
    </location>
</feature>
<evidence type="ECO:0000259" key="2">
    <source>
        <dbReference type="Pfam" id="PF02517"/>
    </source>
</evidence>
<evidence type="ECO:0000313" key="3">
    <source>
        <dbReference type="EMBL" id="PCC17182.1"/>
    </source>
</evidence>
<dbReference type="GO" id="GO:0004175">
    <property type="term" value="F:endopeptidase activity"/>
    <property type="evidence" value="ECO:0007669"/>
    <property type="project" value="UniProtKB-ARBA"/>
</dbReference>
<dbReference type="InterPro" id="IPR052710">
    <property type="entry name" value="CAAX_protease"/>
</dbReference>
<keyword evidence="1" id="KW-0472">Membrane</keyword>
<proteinExistence type="predicted"/>
<dbReference type="PANTHER" id="PTHR36435:SF1">
    <property type="entry name" value="CAAX AMINO TERMINAL PROTEASE FAMILY PROTEIN"/>
    <property type="match status" value="1"/>
</dbReference>
<protein>
    <recommendedName>
        <fullName evidence="2">CAAX prenyl protease 2/Lysostaphin resistance protein A-like domain-containing protein</fullName>
    </recommendedName>
</protein>
<dbReference type="Proteomes" id="UP000217720">
    <property type="component" value="Unassembled WGS sequence"/>
</dbReference>
<feature type="transmembrane region" description="Helical" evidence="1">
    <location>
        <begin position="171"/>
        <end position="191"/>
    </location>
</feature>
<dbReference type="GO" id="GO:0080120">
    <property type="term" value="P:CAAX-box protein maturation"/>
    <property type="evidence" value="ECO:0007669"/>
    <property type="project" value="UniProtKB-ARBA"/>
</dbReference>
<dbReference type="AlphaFoldDB" id="A0A2A3X0E2"/>
<name>A0A2A3X0E2_BREAU</name>
<dbReference type="Pfam" id="PF02517">
    <property type="entry name" value="Rce1-like"/>
    <property type="match status" value="1"/>
</dbReference>
<organism evidence="3 6">
    <name type="scientific">Brevibacterium aurantiacum</name>
    <dbReference type="NCBI Taxonomy" id="273384"/>
    <lineage>
        <taxon>Bacteria</taxon>
        <taxon>Bacillati</taxon>
        <taxon>Actinomycetota</taxon>
        <taxon>Actinomycetes</taxon>
        <taxon>Micrococcales</taxon>
        <taxon>Brevibacteriaceae</taxon>
        <taxon>Brevibacterium</taxon>
    </lineage>
</organism>
<accession>A0A2A3X0E2</accession>
<dbReference type="EMBL" id="NRGO01000012">
    <property type="protein sequence ID" value="PCC50133.1"/>
    <property type="molecule type" value="Genomic_DNA"/>
</dbReference>
<evidence type="ECO:0000313" key="5">
    <source>
        <dbReference type="Proteomes" id="UP000217720"/>
    </source>
</evidence>
<feature type="transmembrane region" description="Helical" evidence="1">
    <location>
        <begin position="220"/>
        <end position="239"/>
    </location>
</feature>
<evidence type="ECO:0000313" key="6">
    <source>
        <dbReference type="Proteomes" id="UP000218377"/>
    </source>
</evidence>
<comment type="caution">
    <text evidence="3">The sequence shown here is derived from an EMBL/GenBank/DDBJ whole genome shotgun (WGS) entry which is preliminary data.</text>
</comment>
<dbReference type="EMBL" id="NRGX01000001">
    <property type="protein sequence ID" value="PCC17182.1"/>
    <property type="molecule type" value="Genomic_DNA"/>
</dbReference>
<dbReference type="PANTHER" id="PTHR36435">
    <property type="entry name" value="SLR1288 PROTEIN"/>
    <property type="match status" value="1"/>
</dbReference>
<keyword evidence="1" id="KW-1133">Transmembrane helix</keyword>
<dbReference type="Proteomes" id="UP000218377">
    <property type="component" value="Unassembled WGS sequence"/>
</dbReference>
<keyword evidence="1" id="KW-0812">Transmembrane</keyword>
<feature type="transmembrane region" description="Helical" evidence="1">
    <location>
        <begin position="65"/>
        <end position="83"/>
    </location>
</feature>
<gene>
    <name evidence="4" type="ORF">CIK62_10645</name>
    <name evidence="3" type="ORF">CIK79_02030</name>
</gene>
<feature type="domain" description="CAAX prenyl protease 2/Lysostaphin resistance protein A-like" evidence="2">
    <location>
        <begin position="145"/>
        <end position="231"/>
    </location>
</feature>
<feature type="transmembrane region" description="Helical" evidence="1">
    <location>
        <begin position="31"/>
        <end position="53"/>
    </location>
</feature>
<reference evidence="5 6" key="1">
    <citation type="journal article" date="2017" name="Elife">
        <title>Extensive horizontal gene transfer in cheese-associated bacteria.</title>
        <authorList>
            <person name="Bonham K.S."/>
            <person name="Wolfe B.E."/>
            <person name="Dutton R.J."/>
        </authorList>
    </citation>
    <scope>NUCLEOTIDE SEQUENCE [LARGE SCALE GENOMIC DNA]</scope>
    <source>
        <strain evidence="4 5">900_6</strain>
        <strain evidence="3 6">JB5</strain>
    </source>
</reference>
<evidence type="ECO:0000256" key="1">
    <source>
        <dbReference type="SAM" id="Phobius"/>
    </source>
</evidence>
<evidence type="ECO:0000313" key="4">
    <source>
        <dbReference type="EMBL" id="PCC50133.1"/>
    </source>
</evidence>